<dbReference type="CDD" id="cd06580">
    <property type="entry name" value="TM_PBP1_transp_TpRbsC_like"/>
    <property type="match status" value="1"/>
</dbReference>
<keyword evidence="5 7" id="KW-0472">Membrane</keyword>
<feature type="transmembrane region" description="Helical" evidence="7">
    <location>
        <begin position="310"/>
        <end position="330"/>
    </location>
</feature>
<feature type="compositionally biased region" description="Basic and acidic residues" evidence="6">
    <location>
        <begin position="26"/>
        <end position="38"/>
    </location>
</feature>
<evidence type="ECO:0000256" key="7">
    <source>
        <dbReference type="SAM" id="Phobius"/>
    </source>
</evidence>
<feature type="region of interest" description="Disordered" evidence="6">
    <location>
        <begin position="1"/>
        <end position="38"/>
    </location>
</feature>
<dbReference type="InterPro" id="IPR001851">
    <property type="entry name" value="ABC_transp_permease"/>
</dbReference>
<dbReference type="Pfam" id="PF02653">
    <property type="entry name" value="BPD_transp_2"/>
    <property type="match status" value="1"/>
</dbReference>
<feature type="transmembrane region" description="Helical" evidence="7">
    <location>
        <begin position="210"/>
        <end position="229"/>
    </location>
</feature>
<evidence type="ECO:0000313" key="8">
    <source>
        <dbReference type="EMBL" id="MFC7406460.1"/>
    </source>
</evidence>
<sequence length="433" mass="44995">MSEETPRPVAPGDPGAQAEQVAGERAPTRGDAPRESRTGELVRDLLSGSWLVSLLAIVLALLAGAVLIAVADSDVQEAAQYFLARPGDTFSAIWNAVYAAYEALFRGAIYDFEATSLTRAVRPITESLVFATPLILAGLGLAVGFRAGLLNIGGQGQIILGGIFGAFIGFTFQLPVVLHVVVAVLGAALGGALWAGIAGVLKARTGANEVIVTIMLNNIGLYLVAYLLTTPAFRIPGSPNPISPQISTETAAYPLLLEPPFRLHAGFFLAIAATVVVWWLLDRSTLGFEIRAAGANPHAARTAGISVERVVVLTMIVSGALCGLAGSAQVLGTEHVLTGGVAASYGFDAITVALLGRSRPVGTFLAGLLFGALRAGGVLMQSETSIDIILVVQSIIVLLIAAPPLVRAIFRLPSPGARPRRRASVRTAKEVTA</sequence>
<keyword evidence="4 7" id="KW-1133">Transmembrane helix</keyword>
<comment type="caution">
    <text evidence="8">The sequence shown here is derived from an EMBL/GenBank/DDBJ whole genome shotgun (WGS) entry which is preliminary data.</text>
</comment>
<keyword evidence="3 7" id="KW-0812">Transmembrane</keyword>
<accession>A0ABW2QAD4</accession>
<feature type="transmembrane region" description="Helical" evidence="7">
    <location>
        <begin position="180"/>
        <end position="201"/>
    </location>
</feature>
<evidence type="ECO:0000313" key="9">
    <source>
        <dbReference type="Proteomes" id="UP001596455"/>
    </source>
</evidence>
<evidence type="ECO:0000256" key="1">
    <source>
        <dbReference type="ARBA" id="ARBA00004651"/>
    </source>
</evidence>
<feature type="transmembrane region" description="Helical" evidence="7">
    <location>
        <begin position="130"/>
        <end position="149"/>
    </location>
</feature>
<dbReference type="RefSeq" id="WP_382395877.1">
    <property type="nucleotide sequence ID" value="NZ_JBHTCQ010000003.1"/>
</dbReference>
<protein>
    <submittedName>
        <fullName evidence="8">ABC transporter permease</fullName>
    </submittedName>
</protein>
<dbReference type="PANTHER" id="PTHR47089">
    <property type="entry name" value="ABC TRANSPORTER, PERMEASE PROTEIN"/>
    <property type="match status" value="1"/>
</dbReference>
<evidence type="ECO:0000256" key="5">
    <source>
        <dbReference type="ARBA" id="ARBA00023136"/>
    </source>
</evidence>
<dbReference type="PANTHER" id="PTHR47089:SF1">
    <property type="entry name" value="GUANOSINE ABC TRANSPORTER PERMEASE PROTEIN NUPP"/>
    <property type="match status" value="1"/>
</dbReference>
<feature type="transmembrane region" description="Helical" evidence="7">
    <location>
        <begin position="156"/>
        <end position="174"/>
    </location>
</feature>
<feature type="transmembrane region" description="Helical" evidence="7">
    <location>
        <begin position="336"/>
        <end position="356"/>
    </location>
</feature>
<feature type="transmembrane region" description="Helical" evidence="7">
    <location>
        <begin position="92"/>
        <end position="110"/>
    </location>
</feature>
<evidence type="ECO:0000256" key="3">
    <source>
        <dbReference type="ARBA" id="ARBA00022692"/>
    </source>
</evidence>
<evidence type="ECO:0000256" key="2">
    <source>
        <dbReference type="ARBA" id="ARBA00022475"/>
    </source>
</evidence>
<evidence type="ECO:0000256" key="6">
    <source>
        <dbReference type="SAM" id="MobiDB-lite"/>
    </source>
</evidence>
<evidence type="ECO:0000256" key="4">
    <source>
        <dbReference type="ARBA" id="ARBA00022989"/>
    </source>
</evidence>
<dbReference type="EMBL" id="JBHTCQ010000003">
    <property type="protein sequence ID" value="MFC7406460.1"/>
    <property type="molecule type" value="Genomic_DNA"/>
</dbReference>
<proteinExistence type="predicted"/>
<keyword evidence="2" id="KW-1003">Cell membrane</keyword>
<feature type="transmembrane region" description="Helical" evidence="7">
    <location>
        <begin position="50"/>
        <end position="71"/>
    </location>
</feature>
<keyword evidence="9" id="KW-1185">Reference proteome</keyword>
<comment type="subcellular location">
    <subcellularLocation>
        <location evidence="1">Cell membrane</location>
        <topology evidence="1">Multi-pass membrane protein</topology>
    </subcellularLocation>
</comment>
<feature type="transmembrane region" description="Helical" evidence="7">
    <location>
        <begin position="263"/>
        <end position="281"/>
    </location>
</feature>
<organism evidence="8 9">
    <name type="scientific">Georgenia alba</name>
    <dbReference type="NCBI Taxonomy" id="2233858"/>
    <lineage>
        <taxon>Bacteria</taxon>
        <taxon>Bacillati</taxon>
        <taxon>Actinomycetota</taxon>
        <taxon>Actinomycetes</taxon>
        <taxon>Micrococcales</taxon>
        <taxon>Bogoriellaceae</taxon>
        <taxon>Georgenia</taxon>
    </lineage>
</organism>
<name>A0ABW2QAD4_9MICO</name>
<feature type="transmembrane region" description="Helical" evidence="7">
    <location>
        <begin position="363"/>
        <end position="382"/>
    </location>
</feature>
<reference evidence="9" key="1">
    <citation type="journal article" date="2019" name="Int. J. Syst. Evol. Microbiol.">
        <title>The Global Catalogue of Microorganisms (GCM) 10K type strain sequencing project: providing services to taxonomists for standard genome sequencing and annotation.</title>
        <authorList>
            <consortium name="The Broad Institute Genomics Platform"/>
            <consortium name="The Broad Institute Genome Sequencing Center for Infectious Disease"/>
            <person name="Wu L."/>
            <person name="Ma J."/>
        </authorList>
    </citation>
    <scope>NUCLEOTIDE SEQUENCE [LARGE SCALE GENOMIC DNA]</scope>
    <source>
        <strain evidence="9">JCM 1490</strain>
    </source>
</reference>
<gene>
    <name evidence="8" type="ORF">ACFQQL_15180</name>
</gene>
<dbReference type="Proteomes" id="UP001596455">
    <property type="component" value="Unassembled WGS sequence"/>
</dbReference>
<feature type="transmembrane region" description="Helical" evidence="7">
    <location>
        <begin position="388"/>
        <end position="410"/>
    </location>
</feature>